<evidence type="ECO:0000313" key="2">
    <source>
        <dbReference type="EMBL" id="GJS65005.1"/>
    </source>
</evidence>
<organism evidence="2 3">
    <name type="scientific">Tanacetum coccineum</name>
    <dbReference type="NCBI Taxonomy" id="301880"/>
    <lineage>
        <taxon>Eukaryota</taxon>
        <taxon>Viridiplantae</taxon>
        <taxon>Streptophyta</taxon>
        <taxon>Embryophyta</taxon>
        <taxon>Tracheophyta</taxon>
        <taxon>Spermatophyta</taxon>
        <taxon>Magnoliopsida</taxon>
        <taxon>eudicotyledons</taxon>
        <taxon>Gunneridae</taxon>
        <taxon>Pentapetalae</taxon>
        <taxon>asterids</taxon>
        <taxon>campanulids</taxon>
        <taxon>Asterales</taxon>
        <taxon>Asteraceae</taxon>
        <taxon>Asteroideae</taxon>
        <taxon>Anthemideae</taxon>
        <taxon>Anthemidinae</taxon>
        <taxon>Tanacetum</taxon>
    </lineage>
</organism>
<accession>A0ABQ4XJG0</accession>
<reference evidence="2" key="1">
    <citation type="journal article" date="2022" name="Int. J. Mol. Sci.">
        <title>Draft Genome of Tanacetum Coccineum: Genomic Comparison of Closely Related Tanacetum-Family Plants.</title>
        <authorList>
            <person name="Yamashiro T."/>
            <person name="Shiraishi A."/>
            <person name="Nakayama K."/>
            <person name="Satake H."/>
        </authorList>
    </citation>
    <scope>NUCLEOTIDE SEQUENCE</scope>
</reference>
<dbReference type="EMBL" id="BQNB010009544">
    <property type="protein sequence ID" value="GJS65005.1"/>
    <property type="molecule type" value="Genomic_DNA"/>
</dbReference>
<name>A0ABQ4XJG0_9ASTR</name>
<evidence type="ECO:0000313" key="3">
    <source>
        <dbReference type="Proteomes" id="UP001151760"/>
    </source>
</evidence>
<gene>
    <name evidence="2" type="ORF">Tco_0679569</name>
</gene>
<feature type="non-terminal residue" evidence="2">
    <location>
        <position position="1"/>
    </location>
</feature>
<feature type="compositionally biased region" description="Low complexity" evidence="1">
    <location>
        <begin position="49"/>
        <end position="63"/>
    </location>
</feature>
<feature type="region of interest" description="Disordered" evidence="1">
    <location>
        <begin position="1"/>
        <end position="85"/>
    </location>
</feature>
<proteinExistence type="predicted"/>
<reference evidence="2" key="2">
    <citation type="submission" date="2022-01" db="EMBL/GenBank/DDBJ databases">
        <authorList>
            <person name="Yamashiro T."/>
            <person name="Shiraishi A."/>
            <person name="Satake H."/>
            <person name="Nakayama K."/>
        </authorList>
    </citation>
    <scope>NUCLEOTIDE SEQUENCE</scope>
</reference>
<sequence>GIKKKRKDKSKSTNGGQFVGHLVKHNVRYEPKTTTSEPKMGATNVGNASKSSSMLKSTGTSSKNGNINTSNSYYALENEEEEDEEHVENIYDESINLIPNSKTGESSSFTAVVG</sequence>
<dbReference type="Proteomes" id="UP001151760">
    <property type="component" value="Unassembled WGS sequence"/>
</dbReference>
<keyword evidence="3" id="KW-1185">Reference proteome</keyword>
<evidence type="ECO:0000256" key="1">
    <source>
        <dbReference type="SAM" id="MobiDB-lite"/>
    </source>
</evidence>
<feature type="compositionally biased region" description="Polar residues" evidence="1">
    <location>
        <begin position="64"/>
        <end position="73"/>
    </location>
</feature>
<protein>
    <submittedName>
        <fullName evidence="2">Uncharacterized protein</fullName>
    </submittedName>
</protein>
<comment type="caution">
    <text evidence="2">The sequence shown here is derived from an EMBL/GenBank/DDBJ whole genome shotgun (WGS) entry which is preliminary data.</text>
</comment>